<evidence type="ECO:0000313" key="1">
    <source>
        <dbReference type="EMBL" id="BEP29020.1"/>
    </source>
</evidence>
<gene>
    <name evidence="1" type="ORF">HLPR_13510</name>
</gene>
<keyword evidence="2" id="KW-1185">Reference proteome</keyword>
<accession>A0AAU9ERB2</accession>
<dbReference type="Gene3D" id="1.20.1600.10">
    <property type="entry name" value="Outer membrane efflux proteins (OEP)"/>
    <property type="match status" value="1"/>
</dbReference>
<dbReference type="Proteomes" id="UP001321786">
    <property type="component" value="Chromosome"/>
</dbReference>
<dbReference type="AlphaFoldDB" id="A0AAU9ERB2"/>
<dbReference type="SUPFAM" id="SSF56954">
    <property type="entry name" value="Outer membrane efflux proteins (OEP)"/>
    <property type="match status" value="1"/>
</dbReference>
<dbReference type="KEGG" id="hprf:HLPR_13510"/>
<sequence length="583" mass="68125">MYSYIKKISIILLVSLVFNSIFPKVSYANQLFKLSDAIKIGINNSKLLKNNDMSIFEKKIAIKEARKAVSDENKKNRRLFEKKPIYNKDFARKTKINKSKYEYNLAKQTKKFNINVVSYKIRELYFLAYTYQEYKSISLETLNENRDRLNIVKKLFLKGKVSKEEVNYSKEKYEDSKKSFDKNVIEFNKAVNKLSSYIEMELNSDKIILEYSTSENYIDDKYLVTFIQKSFENDFSIYAIGEDIKIKLEEINVSNKLYNSDFSSSRMSSINGLLNGGINNIDSLDLAKSYENLLNSLISRWGDSWKPYYEISLVFFTIKIPKLFRSGEFDGVRYLEDARYSLMLKIMQAKQLFSKEETIKKAKVEYMSDLFEKINATDYNYYLLSNKILKLNKDYKIDLYKYSQGLISQNKLADLKEEINSLNMDKLNTLFKLNEFNIEMDKNTNGFLSFLTKSTEFKKAKKLPLPYKLPSTISIENNLQTSSLNVKPITWRLKEIVKGFMNELTFELDEKSEINYFVIQTVDGLNISEKTDIKKGFKHLNITLSDTEDFIVIFYKDDQIVSEGLLQGYGSKGEVELLIKTSN</sequence>
<protein>
    <submittedName>
        <fullName evidence="1">Uncharacterized protein</fullName>
    </submittedName>
</protein>
<dbReference type="GO" id="GO:0015562">
    <property type="term" value="F:efflux transmembrane transporter activity"/>
    <property type="evidence" value="ECO:0007669"/>
    <property type="project" value="InterPro"/>
</dbReference>
<evidence type="ECO:0000313" key="2">
    <source>
        <dbReference type="Proteomes" id="UP001321786"/>
    </source>
</evidence>
<dbReference type="RefSeq" id="WP_338537314.1">
    <property type="nucleotide sequence ID" value="NZ_AP028654.1"/>
</dbReference>
<proteinExistence type="predicted"/>
<reference evidence="1 2" key="1">
    <citation type="submission" date="2023-08" db="EMBL/GenBank/DDBJ databases">
        <title>Helicovermis profunda gen. nov., sp. nov., a novel mesophilic, fermentative bacterium within the Bacillota from a deep-sea hydrothermal vent chimney.</title>
        <authorList>
            <person name="Miyazaki U."/>
            <person name="Mizutani D."/>
            <person name="Hashimoto Y."/>
            <person name="Tame A."/>
            <person name="Sawayama S."/>
            <person name="Miyazaki J."/>
            <person name="Takai K."/>
            <person name="Nakagawa S."/>
        </authorList>
    </citation>
    <scope>NUCLEOTIDE SEQUENCE [LARGE SCALE GENOMIC DNA]</scope>
    <source>
        <strain evidence="1 2">S502</strain>
    </source>
</reference>
<organism evidence="1 2">
    <name type="scientific">Helicovermis profundi</name>
    <dbReference type="NCBI Taxonomy" id="3065157"/>
    <lineage>
        <taxon>Bacteria</taxon>
        <taxon>Bacillati</taxon>
        <taxon>Bacillota</taxon>
        <taxon>Clostridia</taxon>
        <taxon>Helicovermis</taxon>
    </lineage>
</organism>
<name>A0AAU9ERB2_9FIRM</name>
<dbReference type="EMBL" id="AP028654">
    <property type="protein sequence ID" value="BEP29020.1"/>
    <property type="molecule type" value="Genomic_DNA"/>
</dbReference>